<dbReference type="RefSeq" id="WP_104364773.1">
    <property type="nucleotide sequence ID" value="NZ_JAUJFK010000005.1"/>
</dbReference>
<dbReference type="InterPro" id="IPR006674">
    <property type="entry name" value="HD_domain"/>
</dbReference>
<dbReference type="InterPro" id="IPR003607">
    <property type="entry name" value="HD/PDEase_dom"/>
</dbReference>
<dbReference type="EMBL" id="PSZD01000039">
    <property type="protein sequence ID" value="PPJ19877.1"/>
    <property type="molecule type" value="Genomic_DNA"/>
</dbReference>
<dbReference type="AlphaFoldDB" id="A0A2S5ZVC3"/>
<proteinExistence type="predicted"/>
<accession>A0A2S5ZVC3</accession>
<protein>
    <submittedName>
        <fullName evidence="2">Cyanamide hydratase</fullName>
    </submittedName>
</protein>
<organism evidence="2 3">
    <name type="scientific">Nocardia nova</name>
    <dbReference type="NCBI Taxonomy" id="37330"/>
    <lineage>
        <taxon>Bacteria</taxon>
        <taxon>Bacillati</taxon>
        <taxon>Actinomycetota</taxon>
        <taxon>Actinomycetes</taxon>
        <taxon>Mycobacteriales</taxon>
        <taxon>Nocardiaceae</taxon>
        <taxon>Nocardia</taxon>
    </lineage>
</organism>
<dbReference type="SMART" id="SM00471">
    <property type="entry name" value="HDc"/>
    <property type="match status" value="1"/>
</dbReference>
<dbReference type="CDD" id="cd00077">
    <property type="entry name" value="HDc"/>
    <property type="match status" value="1"/>
</dbReference>
<dbReference type="PANTHER" id="PTHR35569">
    <property type="entry name" value="CYANAMIDE HYDRATASE DDI2-RELATED"/>
    <property type="match status" value="1"/>
</dbReference>
<feature type="domain" description="HD/PDEase" evidence="1">
    <location>
        <begin position="33"/>
        <end position="109"/>
    </location>
</feature>
<dbReference type="Pfam" id="PF01966">
    <property type="entry name" value="HD"/>
    <property type="match status" value="1"/>
</dbReference>
<dbReference type="Proteomes" id="UP000238356">
    <property type="component" value="Unassembled WGS sequence"/>
</dbReference>
<name>A0A2S5ZVC3_9NOCA</name>
<dbReference type="SUPFAM" id="SSF109604">
    <property type="entry name" value="HD-domain/PDEase-like"/>
    <property type="match status" value="1"/>
</dbReference>
<gene>
    <name evidence="2" type="ORF">C5F51_34400</name>
</gene>
<reference evidence="2 3" key="1">
    <citation type="submission" date="2018-02" db="EMBL/GenBank/DDBJ databases">
        <title>8 Nocardia nova and 1 Nocardia cyriacigeorgica strain used for evolution to TMP-SMX.</title>
        <authorList>
            <person name="Mehta H."/>
            <person name="Weng J."/>
            <person name="Shamoo Y."/>
        </authorList>
    </citation>
    <scope>NUCLEOTIDE SEQUENCE [LARGE SCALE GENOMIC DNA]</scope>
    <source>
        <strain evidence="2 3">BAA2227</strain>
    </source>
</reference>
<sequence>MNSAAFRVTNTGQLAIPESTATVRAYEIAAEYTSPALLHHSVRAYLWAAALARQERIEFDPELLWVAAMFHDVGLVEAFDNHRLAFEEAGGHLAKVFAAGLGWSPQRRTRLHEIIVRHMWPSVESAADPEGHLLERSTGIDISGREIDTLTTELRGEILARWPRLRLAEEFTNCFRDQAARKPHTSAATALANGLATRLITNRLEHHHPHAQKQTTTTRG</sequence>
<evidence type="ECO:0000259" key="1">
    <source>
        <dbReference type="SMART" id="SM00471"/>
    </source>
</evidence>
<evidence type="ECO:0000313" key="2">
    <source>
        <dbReference type="EMBL" id="PPJ19877.1"/>
    </source>
</evidence>
<dbReference type="Gene3D" id="1.10.3210.10">
    <property type="entry name" value="Hypothetical protein af1432"/>
    <property type="match status" value="1"/>
</dbReference>
<keyword evidence="3" id="KW-1185">Reference proteome</keyword>
<evidence type="ECO:0000313" key="3">
    <source>
        <dbReference type="Proteomes" id="UP000238356"/>
    </source>
</evidence>
<comment type="caution">
    <text evidence="2">The sequence shown here is derived from an EMBL/GenBank/DDBJ whole genome shotgun (WGS) entry which is preliminary data.</text>
</comment>
<dbReference type="PANTHER" id="PTHR35569:SF1">
    <property type="entry name" value="CYANAMIDE HYDRATASE DDI2-RELATED"/>
    <property type="match status" value="1"/>
</dbReference>